<organism evidence="2 3">
    <name type="scientific">Candolleomyces aberdarensis</name>
    <dbReference type="NCBI Taxonomy" id="2316362"/>
    <lineage>
        <taxon>Eukaryota</taxon>
        <taxon>Fungi</taxon>
        <taxon>Dikarya</taxon>
        <taxon>Basidiomycota</taxon>
        <taxon>Agaricomycotina</taxon>
        <taxon>Agaricomycetes</taxon>
        <taxon>Agaricomycetidae</taxon>
        <taxon>Agaricales</taxon>
        <taxon>Agaricineae</taxon>
        <taxon>Psathyrellaceae</taxon>
        <taxon>Candolleomyces</taxon>
    </lineage>
</organism>
<name>A0A4Q2CWQ2_9AGAR</name>
<dbReference type="STRING" id="2316362.A0A4Q2CWQ2"/>
<evidence type="ECO:0000256" key="1">
    <source>
        <dbReference type="SAM" id="MobiDB-lite"/>
    </source>
</evidence>
<keyword evidence="3" id="KW-1185">Reference proteome</keyword>
<accession>A0A4Q2CWQ2</accession>
<comment type="caution">
    <text evidence="2">The sequence shown here is derived from an EMBL/GenBank/DDBJ whole genome shotgun (WGS) entry which is preliminary data.</text>
</comment>
<feature type="region of interest" description="Disordered" evidence="1">
    <location>
        <begin position="101"/>
        <end position="169"/>
    </location>
</feature>
<dbReference type="EMBL" id="SDEE01002203">
    <property type="protein sequence ID" value="RXW11200.1"/>
    <property type="molecule type" value="Genomic_DNA"/>
</dbReference>
<protein>
    <submittedName>
        <fullName evidence="2">Uncharacterized protein</fullName>
    </submittedName>
</protein>
<reference evidence="2 3" key="1">
    <citation type="submission" date="2019-01" db="EMBL/GenBank/DDBJ databases">
        <title>Draft genome sequence of Psathyrella aberdarensis IHI B618.</title>
        <authorList>
            <person name="Buettner E."/>
            <person name="Kellner H."/>
        </authorList>
    </citation>
    <scope>NUCLEOTIDE SEQUENCE [LARGE SCALE GENOMIC DNA]</scope>
    <source>
        <strain evidence="2 3">IHI B618</strain>
    </source>
</reference>
<gene>
    <name evidence="2" type="ORF">EST38_g14655</name>
</gene>
<feature type="compositionally biased region" description="Basic and acidic residues" evidence="1">
    <location>
        <begin position="106"/>
        <end position="115"/>
    </location>
</feature>
<evidence type="ECO:0000313" key="2">
    <source>
        <dbReference type="EMBL" id="RXW11200.1"/>
    </source>
</evidence>
<dbReference type="AlphaFoldDB" id="A0A4Q2CWQ2"/>
<evidence type="ECO:0000313" key="3">
    <source>
        <dbReference type="Proteomes" id="UP000290288"/>
    </source>
</evidence>
<proteinExistence type="predicted"/>
<dbReference type="OrthoDB" id="3063746at2759"/>
<dbReference type="Proteomes" id="UP000290288">
    <property type="component" value="Unassembled WGS sequence"/>
</dbReference>
<sequence>MQRDLHDAELLEQGLDIDVMEEPDVLSDGLVDDEYEESFIDDSGMGVGDDSQEVFDEPRGVDQLDAVEELFSAGEHEDGHSEIADKRLAQYAEEPLDEGDFYAEDDNVHPFEDMHPQQYDNDIPGEPSGPATTPPGSPNKSSTAVVPATPSHSGPATFAAVLGESGPPSARGHVDMVDVEWVIINSNIQRDETLHPSLQDDLLKPYYVNLEKYRSGAFITWSPNVPRQGMTSFRTWGSVCPNVIFSSCMNSINFRKHGNYVNLARVALNELCVRNVGAKNQYYNLYTSDKQVAVCLSAVRINESFIHNPPTRGLRKKGVSGTLHTQEYERTAGCVCTCFGHPKLHAQIYLNRISFETRTEFKQEKGDPSSLKTEPADASPAVLSPSVAVSAAAKSATATKAADQFALPFNAEIPVYDARKVEVDFDKHLDDLSSFPRWKGEVPVGSFAVIAYTTGTFYSTTQEGWAVSFNIQWVMLIGVPPEYDI</sequence>
<feature type="compositionally biased region" description="Polar residues" evidence="1">
    <location>
        <begin position="139"/>
        <end position="154"/>
    </location>
</feature>